<feature type="transmembrane region" description="Helical" evidence="6">
    <location>
        <begin position="74"/>
        <end position="93"/>
    </location>
</feature>
<feature type="transmembrane region" description="Helical" evidence="6">
    <location>
        <begin position="99"/>
        <end position="119"/>
    </location>
</feature>
<feature type="transmembrane region" description="Helical" evidence="6">
    <location>
        <begin position="12"/>
        <end position="33"/>
    </location>
</feature>
<comment type="caution">
    <text evidence="8">The sequence shown here is derived from an EMBL/GenBank/DDBJ whole genome shotgun (WGS) entry which is preliminary data.</text>
</comment>
<keyword evidence="9" id="KW-1185">Reference proteome</keyword>
<feature type="transmembrane region" description="Helical" evidence="6">
    <location>
        <begin position="168"/>
        <end position="185"/>
    </location>
</feature>
<dbReference type="Proteomes" id="UP000013909">
    <property type="component" value="Unassembled WGS sequence"/>
</dbReference>
<accession>R7ZYG2</accession>
<evidence type="ECO:0000256" key="6">
    <source>
        <dbReference type="SAM" id="Phobius"/>
    </source>
</evidence>
<gene>
    <name evidence="8" type="ORF">ADIS_0418</name>
</gene>
<dbReference type="EMBL" id="AQHR01000017">
    <property type="protein sequence ID" value="EON79099.1"/>
    <property type="molecule type" value="Genomic_DNA"/>
</dbReference>
<dbReference type="PANTHER" id="PTHR37422">
    <property type="entry name" value="TEICHURONIC ACID BIOSYNTHESIS PROTEIN TUAE"/>
    <property type="match status" value="1"/>
</dbReference>
<feature type="transmembrane region" description="Helical" evidence="6">
    <location>
        <begin position="257"/>
        <end position="277"/>
    </location>
</feature>
<feature type="transmembrane region" description="Helical" evidence="6">
    <location>
        <begin position="377"/>
        <end position="393"/>
    </location>
</feature>
<feature type="transmembrane region" description="Helical" evidence="6">
    <location>
        <begin position="197"/>
        <end position="215"/>
    </location>
</feature>
<protein>
    <recommendedName>
        <fullName evidence="7">O-antigen ligase-related domain-containing protein</fullName>
    </recommendedName>
</protein>
<evidence type="ECO:0000259" key="7">
    <source>
        <dbReference type="Pfam" id="PF04932"/>
    </source>
</evidence>
<keyword evidence="2 6" id="KW-0812">Transmembrane</keyword>
<evidence type="ECO:0000313" key="9">
    <source>
        <dbReference type="Proteomes" id="UP000013909"/>
    </source>
</evidence>
<dbReference type="Pfam" id="PF13181">
    <property type="entry name" value="TPR_8"/>
    <property type="match status" value="1"/>
</dbReference>
<organism evidence="8 9">
    <name type="scientific">Lunatimonas lonarensis</name>
    <dbReference type="NCBI Taxonomy" id="1232681"/>
    <lineage>
        <taxon>Bacteria</taxon>
        <taxon>Pseudomonadati</taxon>
        <taxon>Bacteroidota</taxon>
        <taxon>Cytophagia</taxon>
        <taxon>Cytophagales</taxon>
        <taxon>Cyclobacteriaceae</taxon>
    </lineage>
</organism>
<feature type="transmembrane region" description="Helical" evidence="6">
    <location>
        <begin position="351"/>
        <end position="370"/>
    </location>
</feature>
<feature type="transmembrane region" description="Helical" evidence="6">
    <location>
        <begin position="221"/>
        <end position="237"/>
    </location>
</feature>
<dbReference type="RefSeq" id="WP_010852568.1">
    <property type="nucleotide sequence ID" value="NZ_AQHR01000017.1"/>
</dbReference>
<dbReference type="InterPro" id="IPR007016">
    <property type="entry name" value="O-antigen_ligase-rel_domated"/>
</dbReference>
<evidence type="ECO:0000256" key="3">
    <source>
        <dbReference type="ARBA" id="ARBA00022989"/>
    </source>
</evidence>
<reference evidence="8 9" key="1">
    <citation type="submission" date="2013-02" db="EMBL/GenBank/DDBJ databases">
        <title>A novel strain isolated from Lonar lake, Maharashtra, India.</title>
        <authorList>
            <person name="Singh A."/>
        </authorList>
    </citation>
    <scope>NUCLEOTIDE SEQUENCE [LARGE SCALE GENOMIC DNA]</scope>
    <source>
        <strain evidence="8 9">AK24</strain>
    </source>
</reference>
<feature type="domain" description="O-antigen ligase-related" evidence="7">
    <location>
        <begin position="212"/>
        <end position="357"/>
    </location>
</feature>
<keyword evidence="5" id="KW-0802">TPR repeat</keyword>
<dbReference type="SUPFAM" id="SSF48452">
    <property type="entry name" value="TPR-like"/>
    <property type="match status" value="1"/>
</dbReference>
<dbReference type="InterPro" id="IPR019734">
    <property type="entry name" value="TPR_rpt"/>
</dbReference>
<evidence type="ECO:0000256" key="4">
    <source>
        <dbReference type="ARBA" id="ARBA00023136"/>
    </source>
</evidence>
<dbReference type="GO" id="GO:0016020">
    <property type="term" value="C:membrane"/>
    <property type="evidence" value="ECO:0007669"/>
    <property type="project" value="UniProtKB-SubCell"/>
</dbReference>
<dbReference type="PROSITE" id="PS50005">
    <property type="entry name" value="TPR"/>
    <property type="match status" value="1"/>
</dbReference>
<evidence type="ECO:0000313" key="8">
    <source>
        <dbReference type="EMBL" id="EON79099.1"/>
    </source>
</evidence>
<name>R7ZYG2_9BACT</name>
<feature type="transmembrane region" description="Helical" evidence="6">
    <location>
        <begin position="434"/>
        <end position="452"/>
    </location>
</feature>
<dbReference type="Pfam" id="PF04932">
    <property type="entry name" value="Wzy_C"/>
    <property type="match status" value="1"/>
</dbReference>
<dbReference type="PANTHER" id="PTHR37422:SF13">
    <property type="entry name" value="LIPOPOLYSACCHARIDE BIOSYNTHESIS PROTEIN PA4999-RELATED"/>
    <property type="match status" value="1"/>
</dbReference>
<dbReference type="SMART" id="SM00028">
    <property type="entry name" value="TPR"/>
    <property type="match status" value="1"/>
</dbReference>
<feature type="transmembrane region" description="Helical" evidence="6">
    <location>
        <begin position="126"/>
        <end position="148"/>
    </location>
</feature>
<evidence type="ECO:0000256" key="2">
    <source>
        <dbReference type="ARBA" id="ARBA00022692"/>
    </source>
</evidence>
<feature type="repeat" description="TPR" evidence="5">
    <location>
        <begin position="524"/>
        <end position="557"/>
    </location>
</feature>
<evidence type="ECO:0000256" key="5">
    <source>
        <dbReference type="PROSITE-ProRule" id="PRU00339"/>
    </source>
</evidence>
<dbReference type="PATRIC" id="fig|1288963.3.peg.418"/>
<evidence type="ECO:0000256" key="1">
    <source>
        <dbReference type="ARBA" id="ARBA00004141"/>
    </source>
</evidence>
<comment type="subcellular location">
    <subcellularLocation>
        <location evidence="1">Membrane</location>
        <topology evidence="1">Multi-pass membrane protein</topology>
    </subcellularLocation>
</comment>
<keyword evidence="4 6" id="KW-0472">Membrane</keyword>
<feature type="transmembrane region" description="Helical" evidence="6">
    <location>
        <begin position="45"/>
        <end position="62"/>
    </location>
</feature>
<proteinExistence type="predicted"/>
<dbReference type="InterPro" id="IPR051533">
    <property type="entry name" value="WaaL-like"/>
</dbReference>
<dbReference type="Gene3D" id="1.25.40.10">
    <property type="entry name" value="Tetratricopeptide repeat domain"/>
    <property type="match status" value="1"/>
</dbReference>
<dbReference type="InterPro" id="IPR011990">
    <property type="entry name" value="TPR-like_helical_dom_sf"/>
</dbReference>
<keyword evidence="3 6" id="KW-1133">Transmembrane helix</keyword>
<dbReference type="AlphaFoldDB" id="R7ZYG2"/>
<dbReference type="OrthoDB" id="1454576at2"/>
<dbReference type="STRING" id="1232681.ADIS_0418"/>
<sequence length="621" mass="70196">MLKISFTYSGVVWVILALIGLSVCVFLPFFHFYNIFPVVQLGQTLFLQVLIGLFFLVLSLLGSKGICISSQMNIIDLLLFCIFNYIFLNSFVLQTNVVVSSRMYDLVGLGFFYSFIRIVGFSFDRWMIFIFFGGLIQSIYGQLQLHGVYPSLNLDFLITGSFFNPGPYAGYLSAIFPVSFGFFLFSDFWKISNSLRFWTFLRCLSLVTGLGILLILPVTASRAAGLAVASSVGFLYFHHFRLREKVTSLLCTRFKRIAGVSMIVFFILSVMISVYLLRSNSVDGRMLIWKVSSTRILDNPWIGTGLDGFQVVYMDAQASWFRNFPGDPAIQLADDVAFAYNEGIQLLVEQGFFGFLLGVILLFVVFQINGSGACPEIWLAQAGLLSIVVFGMFSYPSHILPIKVCGVLYLAILGRHSKKMIEHRRSFPFKVPSMAVRIFTLILTIGILWNVVRLHQGSKDWKMAFAYYQIGAFRSSLPWFAKAFHIFSRDGRFLVNYGKALSSFGDHKRAIEVLGEAKKYIGNSVLYITLGESYMALGMYDQAEEAYQLAADMLPDRFYPKYLLARFYYAIGDMDSMEPIARYLIGKEPKVSSDAVDEIKREMEVLLGENASTWGDIDPDL</sequence>